<comment type="similarity">
    <text evidence="1">Belongs to the GSP E family.</text>
</comment>
<dbReference type="Proteomes" id="UP001431656">
    <property type="component" value="Chromosome"/>
</dbReference>
<gene>
    <name evidence="3" type="ORF">brsh051_08950</name>
</gene>
<keyword evidence="4" id="KW-1185">Reference proteome</keyword>
<dbReference type="InterPro" id="IPR027417">
    <property type="entry name" value="P-loop_NTPase"/>
</dbReference>
<dbReference type="Gene3D" id="3.40.50.300">
    <property type="entry name" value="P-loop containing nucleotide triphosphate hydrolases"/>
    <property type="match status" value="1"/>
</dbReference>
<dbReference type="NCBIfam" id="TIGR03819">
    <property type="entry name" value="heli_sec_ATPase"/>
    <property type="match status" value="1"/>
</dbReference>
<dbReference type="InterPro" id="IPR022399">
    <property type="entry name" value="TadA-like_ATPase"/>
</dbReference>
<dbReference type="Pfam" id="PF00437">
    <property type="entry name" value="T2SSE"/>
    <property type="match status" value="1"/>
</dbReference>
<proteinExistence type="inferred from homology"/>
<evidence type="ECO:0000256" key="1">
    <source>
        <dbReference type="ARBA" id="ARBA00006611"/>
    </source>
</evidence>
<dbReference type="PANTHER" id="PTHR30486">
    <property type="entry name" value="TWITCHING MOTILITY PROTEIN PILT"/>
    <property type="match status" value="1"/>
</dbReference>
<dbReference type="Gene3D" id="3.30.450.380">
    <property type="match status" value="1"/>
</dbReference>
<evidence type="ECO:0000313" key="3">
    <source>
        <dbReference type="EMBL" id="BEH01614.1"/>
    </source>
</evidence>
<dbReference type="PANTHER" id="PTHR30486:SF6">
    <property type="entry name" value="TYPE IV PILUS RETRACTATION ATPASE PILT"/>
    <property type="match status" value="1"/>
</dbReference>
<organism evidence="3 4">
    <name type="scientific">Brooklawnia propionicigenes</name>
    <dbReference type="NCBI Taxonomy" id="3041175"/>
    <lineage>
        <taxon>Bacteria</taxon>
        <taxon>Bacillati</taxon>
        <taxon>Actinomycetota</taxon>
        <taxon>Actinomycetes</taxon>
        <taxon>Propionibacteriales</taxon>
        <taxon>Propionibacteriaceae</taxon>
        <taxon>Brooklawnia</taxon>
    </lineage>
</organism>
<name>A0AAN0MFY3_9ACTN</name>
<dbReference type="KEGG" id="broo:brsh051_08950"/>
<dbReference type="InterPro" id="IPR050921">
    <property type="entry name" value="T4SS_GSP_E_ATPase"/>
</dbReference>
<evidence type="ECO:0000259" key="2">
    <source>
        <dbReference type="Pfam" id="PF00437"/>
    </source>
</evidence>
<evidence type="ECO:0000313" key="4">
    <source>
        <dbReference type="Proteomes" id="UP001431656"/>
    </source>
</evidence>
<dbReference type="RefSeq" id="WP_286267959.1">
    <property type="nucleotide sequence ID" value="NZ_AP028056.1"/>
</dbReference>
<dbReference type="EMBL" id="AP028056">
    <property type="protein sequence ID" value="BEH01614.1"/>
    <property type="molecule type" value="Genomic_DNA"/>
</dbReference>
<sequence length="389" mass="41151">MTEHDLEMVRVRLAGLGRTWTPRDVADALRALGLVVSDAMVLYAVEALRRGSIGAGRLQPLLSIEGLTDVLVNGPDQVFIDRGHGLEDTQVRFESDAEVRQLATRLAASVGRRLDDACPFVDARLADGTRLHAVLATIADPGTCLSLRVPARRSFSLDDWVANGSICTQMAEVLQALVASKVAFLISGGTGSGKTTLLAGLLGLMPAAQRLVIVEDSRELAPDHPHCVRMECRQANSEGAGMITMTDLVRQALRMRPDRLVLGEVRGAELCDLLTALNTGHEGGCGTVHANSVADVPARLEALAALGGLGREACHAQVASALRVVVQVSRLADGRRSVTQVGLAQRSSSGHVYIEMALASTDGRSVRQGPAWGQLAELLDIAAGTQEAS</sequence>
<protein>
    <submittedName>
        <fullName evidence="3">TadA family conjugal transfer-associated ATPase</fullName>
    </submittedName>
</protein>
<dbReference type="GO" id="GO:0016887">
    <property type="term" value="F:ATP hydrolysis activity"/>
    <property type="evidence" value="ECO:0007669"/>
    <property type="project" value="InterPro"/>
</dbReference>
<dbReference type="AlphaFoldDB" id="A0AAN0MFY3"/>
<accession>A0AAN0MFY3</accession>
<reference evidence="3" key="1">
    <citation type="journal article" date="2024" name="Int. J. Syst. Evol. Microbiol.">
        <title>Brooklawnia propionicigenes sp. nov., a facultatively anaerobic, propionate-producing bacterium isolated from a methanogenic reactor treating waste from cattle farms.</title>
        <authorList>
            <person name="Akita Y."/>
            <person name="Ueki A."/>
            <person name="Tonouchi A."/>
            <person name="Sugawara Y."/>
            <person name="Honma S."/>
            <person name="Kaku N."/>
            <person name="Ueki K."/>
        </authorList>
    </citation>
    <scope>NUCLEOTIDE SEQUENCE</scope>
    <source>
        <strain evidence="3">SH051</strain>
    </source>
</reference>
<dbReference type="CDD" id="cd01130">
    <property type="entry name" value="VirB11-like_ATPase"/>
    <property type="match status" value="1"/>
</dbReference>
<dbReference type="SUPFAM" id="SSF52540">
    <property type="entry name" value="P-loop containing nucleoside triphosphate hydrolases"/>
    <property type="match status" value="1"/>
</dbReference>
<dbReference type="InterPro" id="IPR001482">
    <property type="entry name" value="T2SS/T4SS_dom"/>
</dbReference>
<feature type="domain" description="Bacterial type II secretion system protein E" evidence="2">
    <location>
        <begin position="60"/>
        <end position="330"/>
    </location>
</feature>